<evidence type="ECO:0000256" key="2">
    <source>
        <dbReference type="SAM" id="Phobius"/>
    </source>
</evidence>
<keyword evidence="2" id="KW-0472">Membrane</keyword>
<feature type="region of interest" description="Disordered" evidence="1">
    <location>
        <begin position="30"/>
        <end position="60"/>
    </location>
</feature>
<feature type="transmembrane region" description="Helical" evidence="2">
    <location>
        <begin position="7"/>
        <end position="26"/>
    </location>
</feature>
<sequence length="60" mass="6571">MAVSNDVLIPLLAIVTIVLVAAFAIWQRGRVAQSKHDPQRSAFTQTHGEAPRPNRPGTEH</sequence>
<feature type="compositionally biased region" description="Basic and acidic residues" evidence="1">
    <location>
        <begin position="49"/>
        <end position="60"/>
    </location>
</feature>
<dbReference type="EMBL" id="AP014809">
    <property type="protein sequence ID" value="BAU91956.1"/>
    <property type="molecule type" value="Genomic_DNA"/>
</dbReference>
<protein>
    <submittedName>
        <fullName evidence="3">Uncharacterized protein</fullName>
    </submittedName>
</protein>
<evidence type="ECO:0000256" key="1">
    <source>
        <dbReference type="SAM" id="MobiDB-lite"/>
    </source>
</evidence>
<dbReference type="AlphaFoldDB" id="A0A160PGQ3"/>
<evidence type="ECO:0000313" key="4">
    <source>
        <dbReference type="Proteomes" id="UP000218288"/>
    </source>
</evidence>
<accession>A0A160PGQ3</accession>
<evidence type="ECO:0000313" key="3">
    <source>
        <dbReference type="EMBL" id="BAU91956.1"/>
    </source>
</evidence>
<name>A0A160PGQ3_9HYPH</name>
<organism evidence="3 4">
    <name type="scientific">Methylorubrum populi</name>
    <dbReference type="NCBI Taxonomy" id="223967"/>
    <lineage>
        <taxon>Bacteria</taxon>
        <taxon>Pseudomonadati</taxon>
        <taxon>Pseudomonadota</taxon>
        <taxon>Alphaproteobacteria</taxon>
        <taxon>Hyphomicrobiales</taxon>
        <taxon>Methylobacteriaceae</taxon>
        <taxon>Methylorubrum</taxon>
    </lineage>
</organism>
<keyword evidence="2" id="KW-0812">Transmembrane</keyword>
<reference evidence="3 4" key="1">
    <citation type="journal article" date="2016" name="Genome Announc.">
        <title>Complete Genome Sequence of Methylobacterium populi P-1M, Isolated from Pink-Pigmented Household Biofilm.</title>
        <authorList>
            <person name="Morohoshi T."/>
            <person name="Ikeda T."/>
        </authorList>
    </citation>
    <scope>NUCLEOTIDE SEQUENCE [LARGE SCALE GENOMIC DNA]</scope>
    <source>
        <strain evidence="3 4">P-1M</strain>
    </source>
</reference>
<dbReference type="RefSeq" id="WP_017486300.1">
    <property type="nucleotide sequence ID" value="NZ_AP014809.1"/>
</dbReference>
<gene>
    <name evidence="3" type="ORF">MPPM_3351</name>
</gene>
<proteinExistence type="predicted"/>
<dbReference type="Proteomes" id="UP000218288">
    <property type="component" value="Chromosome"/>
</dbReference>
<keyword evidence="2" id="KW-1133">Transmembrane helix</keyword>